<evidence type="ECO:0000313" key="2">
    <source>
        <dbReference type="EMBL" id="SFK47280.1"/>
    </source>
</evidence>
<accession>A0A662ZCP0</accession>
<name>A0A662ZCP0_9GAMM</name>
<reference evidence="2 3" key="1">
    <citation type="submission" date="2016-10" db="EMBL/GenBank/DDBJ databases">
        <authorList>
            <person name="Varghese N."/>
            <person name="Submissions S."/>
        </authorList>
    </citation>
    <scope>NUCLEOTIDE SEQUENCE [LARGE SCALE GENOMIC DNA]</scope>
    <source>
        <strain evidence="2 3">22B</strain>
    </source>
</reference>
<protein>
    <submittedName>
        <fullName evidence="2">Uncharacterized protein</fullName>
    </submittedName>
</protein>
<evidence type="ECO:0000313" key="3">
    <source>
        <dbReference type="Proteomes" id="UP000243374"/>
    </source>
</evidence>
<organism evidence="2 3">
    <name type="scientific">Succinivibrio dextrinosolvens</name>
    <dbReference type="NCBI Taxonomy" id="83771"/>
    <lineage>
        <taxon>Bacteria</taxon>
        <taxon>Pseudomonadati</taxon>
        <taxon>Pseudomonadota</taxon>
        <taxon>Gammaproteobacteria</taxon>
        <taxon>Aeromonadales</taxon>
        <taxon>Succinivibrionaceae</taxon>
        <taxon>Succinivibrio</taxon>
    </lineage>
</organism>
<keyword evidence="3" id="KW-1185">Reference proteome</keyword>
<dbReference type="Proteomes" id="UP000243374">
    <property type="component" value="Unassembled WGS sequence"/>
</dbReference>
<feature type="non-terminal residue" evidence="2">
    <location>
        <position position="42"/>
    </location>
</feature>
<dbReference type="AlphaFoldDB" id="A0A662ZCP0"/>
<proteinExistence type="predicted"/>
<sequence>MASLDDFDDDNEQVTAELGNLGLTAAGFDYFNLDEPIEFCIG</sequence>
<gene>
    <name evidence="1" type="ORF">SAMN04487865_10451</name>
    <name evidence="2" type="ORF">SAMN04487865_10841</name>
</gene>
<dbReference type="EMBL" id="FOSF01000084">
    <property type="protein sequence ID" value="SFK47280.1"/>
    <property type="molecule type" value="Genomic_DNA"/>
</dbReference>
<dbReference type="EMBL" id="FOSF01000045">
    <property type="protein sequence ID" value="SFK25879.1"/>
    <property type="molecule type" value="Genomic_DNA"/>
</dbReference>
<evidence type="ECO:0000313" key="1">
    <source>
        <dbReference type="EMBL" id="SFK25879.1"/>
    </source>
</evidence>